<organism evidence="6 7">
    <name type="scientific">Methanobacterium bryantii</name>
    <dbReference type="NCBI Taxonomy" id="2161"/>
    <lineage>
        <taxon>Archaea</taxon>
        <taxon>Methanobacteriati</taxon>
        <taxon>Methanobacteriota</taxon>
        <taxon>Methanomada group</taxon>
        <taxon>Methanobacteria</taxon>
        <taxon>Methanobacteriales</taxon>
        <taxon>Methanobacteriaceae</taxon>
        <taxon>Methanobacterium</taxon>
    </lineage>
</organism>
<feature type="domain" description="O-methyltransferase dimerisation" evidence="5">
    <location>
        <begin position="24"/>
        <end position="95"/>
    </location>
</feature>
<accession>A0A2A2H123</accession>
<feature type="domain" description="O-methyltransferase C-terminal" evidence="4">
    <location>
        <begin position="156"/>
        <end position="227"/>
    </location>
</feature>
<protein>
    <recommendedName>
        <fullName evidence="8">SAM-dependent methyltransferase</fullName>
    </recommendedName>
</protein>
<dbReference type="PANTHER" id="PTHR43712">
    <property type="entry name" value="PUTATIVE (AFU_ORTHOLOGUE AFUA_4G14580)-RELATED"/>
    <property type="match status" value="1"/>
</dbReference>
<evidence type="ECO:0008006" key="8">
    <source>
        <dbReference type="Google" id="ProtNLM"/>
    </source>
</evidence>
<dbReference type="Gene3D" id="3.40.50.150">
    <property type="entry name" value="Vaccinia Virus protein VP39"/>
    <property type="match status" value="1"/>
</dbReference>
<dbReference type="AlphaFoldDB" id="A0A2A2H123"/>
<evidence type="ECO:0000256" key="1">
    <source>
        <dbReference type="ARBA" id="ARBA00022603"/>
    </source>
</evidence>
<dbReference type="InterPro" id="IPR001077">
    <property type="entry name" value="COMT_C"/>
</dbReference>
<dbReference type="InterPro" id="IPR036388">
    <property type="entry name" value="WH-like_DNA-bd_sf"/>
</dbReference>
<evidence type="ECO:0000259" key="4">
    <source>
        <dbReference type="Pfam" id="PF00891"/>
    </source>
</evidence>
<reference evidence="6 7" key="1">
    <citation type="journal article" date="2017" name="BMC Genomics">
        <title>Genomic analysis of methanogenic archaea reveals a shift towards energy conservation.</title>
        <authorList>
            <person name="Gilmore S.P."/>
            <person name="Henske J.K."/>
            <person name="Sexton J.A."/>
            <person name="Solomon K.V."/>
            <person name="Seppala S."/>
            <person name="Yoo J.I."/>
            <person name="Huyett L.M."/>
            <person name="Pressman A."/>
            <person name="Cogan J.Z."/>
            <person name="Kivenson V."/>
            <person name="Peng X."/>
            <person name="Tan Y."/>
            <person name="Valentine D.L."/>
            <person name="O'Malley M.A."/>
        </authorList>
    </citation>
    <scope>NUCLEOTIDE SEQUENCE [LARGE SCALE GENOMIC DNA]</scope>
    <source>
        <strain evidence="6 7">M.o.H.</strain>
    </source>
</reference>
<dbReference type="Pfam" id="PF00891">
    <property type="entry name" value="Methyltransf_2"/>
    <property type="match status" value="1"/>
</dbReference>
<dbReference type="GO" id="GO:0032259">
    <property type="term" value="P:methylation"/>
    <property type="evidence" value="ECO:0007669"/>
    <property type="project" value="UniProtKB-KW"/>
</dbReference>
<dbReference type="InterPro" id="IPR016461">
    <property type="entry name" value="COMT-like"/>
</dbReference>
<dbReference type="Gene3D" id="1.10.10.10">
    <property type="entry name" value="Winged helix-like DNA-binding domain superfamily/Winged helix DNA-binding domain"/>
    <property type="match status" value="1"/>
</dbReference>
<comment type="caution">
    <text evidence="6">The sequence shown here is derived from an EMBL/GenBank/DDBJ whole genome shotgun (WGS) entry which is preliminary data.</text>
</comment>
<evidence type="ECO:0000313" key="6">
    <source>
        <dbReference type="EMBL" id="PAV03045.1"/>
    </source>
</evidence>
<evidence type="ECO:0000256" key="2">
    <source>
        <dbReference type="ARBA" id="ARBA00022679"/>
    </source>
</evidence>
<dbReference type="RefSeq" id="WP_069583948.1">
    <property type="nucleotide sequence ID" value="NZ_LMVM01000040.1"/>
</dbReference>
<sequence>MNFKDRPNISSEELHDIVENALYGLKRFNLLKTSIELEIFNNLNQKMTCKQISEKLGIEHVLVYYLLEALVKLGLLQKLGEFYKNTLISEIYLNSESEHNQNNCMLFLKNKADLWNNLEYALKRELYPESNVSYPFLIQAVAEDCLSGELQDTVEIVTGYDEFISSNTLLDLGGGHGLYSIALSQMNPDLQCYVFDLPDVLEETKKFIKKYDSSVQTIPGNFYTDNFGGTYDVIFSSYNPGGKNPEIAEKVYNSLNISGLFINKQYFLEKKEATLEDDLDSLEWNFTNFDKTMNGKTRFSFKEDLSFEDYLRFLKQLGFTIIDIHNINHFSSPFGPKAVNKLIVAKKIS</sequence>
<evidence type="ECO:0000259" key="5">
    <source>
        <dbReference type="Pfam" id="PF08100"/>
    </source>
</evidence>
<dbReference type="Pfam" id="PF08100">
    <property type="entry name" value="Dimerisation"/>
    <property type="match status" value="1"/>
</dbReference>
<dbReference type="GO" id="GO:0008171">
    <property type="term" value="F:O-methyltransferase activity"/>
    <property type="evidence" value="ECO:0007669"/>
    <property type="project" value="InterPro"/>
</dbReference>
<keyword evidence="7" id="KW-1185">Reference proteome</keyword>
<proteinExistence type="predicted"/>
<dbReference type="SUPFAM" id="SSF46785">
    <property type="entry name" value="Winged helix' DNA-binding domain"/>
    <property type="match status" value="1"/>
</dbReference>
<keyword evidence="1" id="KW-0489">Methyltransferase</keyword>
<dbReference type="InterPro" id="IPR012967">
    <property type="entry name" value="COMT_dimerisation"/>
</dbReference>
<dbReference type="Proteomes" id="UP000217784">
    <property type="component" value="Unassembled WGS sequence"/>
</dbReference>
<evidence type="ECO:0000256" key="3">
    <source>
        <dbReference type="ARBA" id="ARBA00022691"/>
    </source>
</evidence>
<gene>
    <name evidence="6" type="ORF">ASJ80_07160</name>
</gene>
<keyword evidence="3" id="KW-0949">S-adenosyl-L-methionine</keyword>
<dbReference type="SUPFAM" id="SSF53335">
    <property type="entry name" value="S-adenosyl-L-methionine-dependent methyltransferases"/>
    <property type="match status" value="1"/>
</dbReference>
<evidence type="ECO:0000313" key="7">
    <source>
        <dbReference type="Proteomes" id="UP000217784"/>
    </source>
</evidence>
<dbReference type="GO" id="GO:0046983">
    <property type="term" value="F:protein dimerization activity"/>
    <property type="evidence" value="ECO:0007669"/>
    <property type="project" value="InterPro"/>
</dbReference>
<dbReference type="InterPro" id="IPR036390">
    <property type="entry name" value="WH_DNA-bd_sf"/>
</dbReference>
<dbReference type="OrthoDB" id="146767at2157"/>
<keyword evidence="2" id="KW-0808">Transferase</keyword>
<dbReference type="InterPro" id="IPR029063">
    <property type="entry name" value="SAM-dependent_MTases_sf"/>
</dbReference>
<dbReference type="PANTHER" id="PTHR43712:SF12">
    <property type="entry name" value="STERIGMATOCYSTIN 8-O-METHYLTRANSFERASE"/>
    <property type="match status" value="1"/>
</dbReference>
<dbReference type="EMBL" id="LMVM01000040">
    <property type="protein sequence ID" value="PAV03045.1"/>
    <property type="molecule type" value="Genomic_DNA"/>
</dbReference>
<name>A0A2A2H123_METBR</name>
<dbReference type="PROSITE" id="PS51683">
    <property type="entry name" value="SAM_OMT_II"/>
    <property type="match status" value="1"/>
</dbReference>